<feature type="region of interest" description="Disordered" evidence="1">
    <location>
        <begin position="1103"/>
        <end position="1124"/>
    </location>
</feature>
<feature type="region of interest" description="Disordered" evidence="1">
    <location>
        <begin position="567"/>
        <end position="639"/>
    </location>
</feature>
<gene>
    <name evidence="2" type="ORF">Sradi_4770100</name>
</gene>
<feature type="region of interest" description="Disordered" evidence="1">
    <location>
        <begin position="220"/>
        <end position="260"/>
    </location>
</feature>
<dbReference type="PANTHER" id="PTHR31267:SF2">
    <property type="entry name" value="EXPRESSED PROTEIN"/>
    <property type="match status" value="1"/>
</dbReference>
<proteinExistence type="predicted"/>
<feature type="compositionally biased region" description="Polar residues" evidence="1">
    <location>
        <begin position="786"/>
        <end position="798"/>
    </location>
</feature>
<feature type="compositionally biased region" description="Polar residues" evidence="1">
    <location>
        <begin position="711"/>
        <end position="720"/>
    </location>
</feature>
<feature type="region of interest" description="Disordered" evidence="1">
    <location>
        <begin position="832"/>
        <end position="864"/>
    </location>
</feature>
<evidence type="ECO:0000313" key="2">
    <source>
        <dbReference type="EMBL" id="KAL0335582.1"/>
    </source>
</evidence>
<feature type="compositionally biased region" description="Polar residues" evidence="1">
    <location>
        <begin position="955"/>
        <end position="970"/>
    </location>
</feature>
<feature type="compositionally biased region" description="Polar residues" evidence="1">
    <location>
        <begin position="407"/>
        <end position="451"/>
    </location>
</feature>
<reference evidence="2" key="2">
    <citation type="journal article" date="2024" name="Plant">
        <title>Genomic evolution and insights into agronomic trait innovations of Sesamum species.</title>
        <authorList>
            <person name="Miao H."/>
            <person name="Wang L."/>
            <person name="Qu L."/>
            <person name="Liu H."/>
            <person name="Sun Y."/>
            <person name="Le M."/>
            <person name="Wang Q."/>
            <person name="Wei S."/>
            <person name="Zheng Y."/>
            <person name="Lin W."/>
            <person name="Duan Y."/>
            <person name="Cao H."/>
            <person name="Xiong S."/>
            <person name="Wang X."/>
            <person name="Wei L."/>
            <person name="Li C."/>
            <person name="Ma Q."/>
            <person name="Ju M."/>
            <person name="Zhao R."/>
            <person name="Li G."/>
            <person name="Mu C."/>
            <person name="Tian Q."/>
            <person name="Mei H."/>
            <person name="Zhang T."/>
            <person name="Gao T."/>
            <person name="Zhang H."/>
        </authorList>
    </citation>
    <scope>NUCLEOTIDE SEQUENCE</scope>
    <source>
        <strain evidence="2">G02</strain>
    </source>
</reference>
<feature type="region of interest" description="Disordered" evidence="1">
    <location>
        <begin position="658"/>
        <end position="720"/>
    </location>
</feature>
<feature type="region of interest" description="Disordered" evidence="1">
    <location>
        <begin position="890"/>
        <end position="917"/>
    </location>
</feature>
<feature type="region of interest" description="Disordered" evidence="1">
    <location>
        <begin position="339"/>
        <end position="473"/>
    </location>
</feature>
<dbReference type="EMBL" id="JACGWJ010000021">
    <property type="protein sequence ID" value="KAL0335582.1"/>
    <property type="molecule type" value="Genomic_DNA"/>
</dbReference>
<feature type="compositionally biased region" description="Polar residues" evidence="1">
    <location>
        <begin position="897"/>
        <end position="917"/>
    </location>
</feature>
<evidence type="ECO:0000256" key="1">
    <source>
        <dbReference type="SAM" id="MobiDB-lite"/>
    </source>
</evidence>
<feature type="compositionally biased region" description="Polar residues" evidence="1">
    <location>
        <begin position="767"/>
        <end position="777"/>
    </location>
</feature>
<sequence>MNHQQASMLQAFQRQQSGVNDMQLQQQLMIRKMQELQRQQQLRQLHLRSQNLINQAPSFIKHASGSQSSTLVNGTPNSEALQYPWMSETGTNWLSRASSAMQGSSSGHVFPPNMCQTQRLVDLVPQQVDQSLYGVPVSSSRGLAVNQYSQMGTEKSSMPQVSTSGNSFHSNHHNLLPDQISAQEGTSISTEKFQSENMSGHASSQFLDTGIMDVGAPQQADSIQKNAPQPDFLGRRGLGTRLETSHERPTRHVTSSEVSLDPTEEKILYGSDDNLWAAFGKSPNLSGGNLFDNGGLLNGSSSIQNGSWSALMQSAVGETSSSDIGPQEEWSGLNFHNTVGSSANQHRSMHSDNVKQASLPNDNMHILSGLSSGSFSPSADTNKLHVLGLNQPGHKLQNEPGQKGPTVASQRFGQSLEESSKWSNRSPLQKSVTEGNQMYGNAKTNSTTWAPGQSGPGEQPNGQNAPAAASSVRDRVFNSHEADKLSQNSQNNQLKVMQGDMVQGNSFWKSNSVSSSALEFGPVHSTVGNRQANKGVLSLNDSAASVANSYHMGNDEVTRHEIENCATRENSTDSHRSNLSQHASGVFRESGLSDVSDSKSLPSGKQKSHNQLARKVSVPRKFQYHPMGNLDENVEPTDGLKQPTQVQAMDLQHTHFGQSKLFGQVPRNSPVKEKGELQDDNNAPEEEPSRGSFSGHARNASVPSGRPFDSYTPNKASSPSQNMLELLHKVDQSRTNGSVLHLSSSEWNVSSQPPEAEKNDGSAGRLQRTQSSVSQGFGLQLGPPSQRLQTPDLSSSSQNAQDIINPMRASHAGAEMGDKGLLMGPTFPARSLPSPNEETQGEFKNDRNAVQGRRGNGNSLYKMPGNHDPAFITGSPYSRIQLQNNRITGLNGKMDMSQHTDSSFTGNTSRSGQRGSAETVLLNASDNTETDNLALSGVVTQQSGPNDVQERGPASTPSTRDQLESSQQFGTPGVSRQGASGQVLHSMWTNVPTQHTSAALYQKAPSVFSEFPQPNIVESSSQGLDVSKGGYSVSSVNVESAQKMEGSLRQASSIRYHLDDSPASSASTQKDIEAFGRTLKPNNLSNKKYALLNQMRTLKDVGTDPSIRVSKRTKGPDNVLDSHQTVSASMPSDILQKNTSLHGNVAAQDVVALGLRVSENNPSTDCTTSVRVDHHQAGPQMALSWFNQYGTLKNGQMVPIYSAHEVTSLGLGEPPFTLVKSSSMLDAPNPEGKRTAAPIDACQVGGPVLSSTPTLVADHLSSPQSLQLNMTDPNPVLLRPKKRKSATSELDPWYKEISDGSQYLSTLSVAETDWNKAANRLTEKVEHDAELIEDGPLELRSRRRLILTTQLMQQLFQPPPATILNTDACSNYESVTFTLSRVVLGDACRIASRSSDLGLPRDDVKLHPAERKLNGNPCFAKAVEELLGKARKLESDFVRLEKGASILDLRVECQDLEKFSVINRFAKFHGRGQTDSSEAASSDAVSTTQRPCAQRYVIALPMPRSLPDRKDGHDIVSSYRMEAV</sequence>
<organism evidence="2">
    <name type="scientific">Sesamum radiatum</name>
    <name type="common">Black benniseed</name>
    <dbReference type="NCBI Taxonomy" id="300843"/>
    <lineage>
        <taxon>Eukaryota</taxon>
        <taxon>Viridiplantae</taxon>
        <taxon>Streptophyta</taxon>
        <taxon>Embryophyta</taxon>
        <taxon>Tracheophyta</taxon>
        <taxon>Spermatophyta</taxon>
        <taxon>Magnoliopsida</taxon>
        <taxon>eudicotyledons</taxon>
        <taxon>Gunneridae</taxon>
        <taxon>Pentapetalae</taxon>
        <taxon>asterids</taxon>
        <taxon>lamiids</taxon>
        <taxon>Lamiales</taxon>
        <taxon>Pedaliaceae</taxon>
        <taxon>Sesamum</taxon>
    </lineage>
</organism>
<feature type="region of interest" description="Disordered" evidence="1">
    <location>
        <begin position="743"/>
        <end position="798"/>
    </location>
</feature>
<feature type="compositionally biased region" description="Polar residues" evidence="1">
    <location>
        <begin position="743"/>
        <end position="753"/>
    </location>
</feature>
<dbReference type="PANTHER" id="PTHR31267">
    <property type="entry name" value="DENTIN SIALOPHOSPHOPROTEIN-LIKE PROTEIN"/>
    <property type="match status" value="1"/>
</dbReference>
<reference evidence="2" key="1">
    <citation type="submission" date="2020-06" db="EMBL/GenBank/DDBJ databases">
        <authorList>
            <person name="Li T."/>
            <person name="Hu X."/>
            <person name="Zhang T."/>
            <person name="Song X."/>
            <person name="Zhang H."/>
            <person name="Dai N."/>
            <person name="Sheng W."/>
            <person name="Hou X."/>
            <person name="Wei L."/>
        </authorList>
    </citation>
    <scope>NUCLEOTIDE SEQUENCE</scope>
    <source>
        <strain evidence="2">G02</strain>
        <tissue evidence="2">Leaf</tissue>
    </source>
</reference>
<protein>
    <submittedName>
        <fullName evidence="2">Uncharacterized protein</fullName>
    </submittedName>
</protein>
<comment type="caution">
    <text evidence="2">The sequence shown here is derived from an EMBL/GenBank/DDBJ whole genome shotgun (WGS) entry which is preliminary data.</text>
</comment>
<name>A0AAW2MVB9_SESRA</name>
<feature type="compositionally biased region" description="Polar residues" evidence="1">
    <location>
        <begin position="593"/>
        <end position="611"/>
    </location>
</feature>
<accession>A0AAW2MVB9</accession>
<feature type="compositionally biased region" description="Low complexity" evidence="1">
    <location>
        <begin position="367"/>
        <end position="378"/>
    </location>
</feature>
<feature type="region of interest" description="Disordered" evidence="1">
    <location>
        <begin position="938"/>
        <end position="980"/>
    </location>
</feature>